<proteinExistence type="predicted"/>
<dbReference type="RefSeq" id="WP_084878677.1">
    <property type="nucleotide sequence ID" value="NZ_JAGGMY010000003.1"/>
</dbReference>
<comment type="caution">
    <text evidence="1">The sequence shown here is derived from an EMBL/GenBank/DDBJ whole genome shotgun (WGS) entry which is preliminary data.</text>
</comment>
<sequence>MMYFSTEPQTIKNGRMQYVAVNNAFLKLLNLTENYPILGKTLDELPTSLAYLSHNIHRQEQLVMRHREKFSSIITHPVGEDSSLHALCFDTTPYYDDYGVCSGTMLLVRPLDMFSPSYLLEDDVPKPLIYRIPSKFFTNAEWEVIFLLTMKYSRKTMSKILNLSLKAVEHRISNCLQKTGTCCGEDLLRYCRQKNWDTYVPPRFLKPRFRLFKSVSPMHSVDSLVYSQ</sequence>
<protein>
    <recommendedName>
        <fullName evidence="3">PAS fold-4 domain-containing protein</fullName>
    </recommendedName>
</protein>
<evidence type="ECO:0000313" key="1">
    <source>
        <dbReference type="EMBL" id="ORM89103.1"/>
    </source>
</evidence>
<reference evidence="1 2" key="1">
    <citation type="journal article" date="2017" name="Antonie Van Leeuwenhoek">
        <title>Phylogenomic resolution of the bacterial genus Pantoea and its relationship with Erwinia and Tatumella.</title>
        <authorList>
            <person name="Palmer M."/>
            <person name="Steenkamp E.T."/>
            <person name="Coetzee M.P."/>
            <person name="Chan W.Y."/>
            <person name="van Zyl E."/>
            <person name="De Maayer P."/>
            <person name="Coutinho T.A."/>
            <person name="Blom J."/>
            <person name="Smits T.H."/>
            <person name="Duffy B."/>
            <person name="Venter S.N."/>
        </authorList>
    </citation>
    <scope>NUCLEOTIDE SEQUENCE [LARGE SCALE GENOMIC DNA]</scope>
    <source>
        <strain evidence="1 2">LMG 2657</strain>
    </source>
</reference>
<dbReference type="Proteomes" id="UP000193749">
    <property type="component" value="Unassembled WGS sequence"/>
</dbReference>
<dbReference type="GO" id="GO:0006355">
    <property type="term" value="P:regulation of DNA-templated transcription"/>
    <property type="evidence" value="ECO:0007669"/>
    <property type="project" value="InterPro"/>
</dbReference>
<dbReference type="AlphaFoldDB" id="A0A1X1EJU5"/>
<accession>A0A1X1EJU5</accession>
<dbReference type="SUPFAM" id="SSF46894">
    <property type="entry name" value="C-terminal effector domain of the bipartite response regulators"/>
    <property type="match status" value="1"/>
</dbReference>
<dbReference type="InterPro" id="IPR016032">
    <property type="entry name" value="Sig_transdc_resp-reg_C-effctor"/>
</dbReference>
<dbReference type="EMBL" id="MLJI01000002">
    <property type="protein sequence ID" value="ORM89103.1"/>
    <property type="molecule type" value="Genomic_DNA"/>
</dbReference>
<gene>
    <name evidence="1" type="ORF">HA50_20805</name>
</gene>
<dbReference type="InterPro" id="IPR036388">
    <property type="entry name" value="WH-like_DNA-bd_sf"/>
</dbReference>
<organism evidence="1 2">
    <name type="scientific">Pantoea cypripedii</name>
    <name type="common">Pectobacterium cypripedii</name>
    <name type="synonym">Erwinia cypripedii</name>
    <dbReference type="NCBI Taxonomy" id="55209"/>
    <lineage>
        <taxon>Bacteria</taxon>
        <taxon>Pseudomonadati</taxon>
        <taxon>Pseudomonadota</taxon>
        <taxon>Gammaproteobacteria</taxon>
        <taxon>Enterobacterales</taxon>
        <taxon>Erwiniaceae</taxon>
        <taxon>Pantoea</taxon>
    </lineage>
</organism>
<keyword evidence="2" id="KW-1185">Reference proteome</keyword>
<dbReference type="GO" id="GO:0003677">
    <property type="term" value="F:DNA binding"/>
    <property type="evidence" value="ECO:0007669"/>
    <property type="project" value="InterPro"/>
</dbReference>
<evidence type="ECO:0008006" key="3">
    <source>
        <dbReference type="Google" id="ProtNLM"/>
    </source>
</evidence>
<name>A0A1X1EJU5_PANCY</name>
<dbReference type="OrthoDB" id="6191871at2"/>
<dbReference type="STRING" id="55209.HA50_20805"/>
<dbReference type="Gene3D" id="1.10.10.10">
    <property type="entry name" value="Winged helix-like DNA-binding domain superfamily/Winged helix DNA-binding domain"/>
    <property type="match status" value="1"/>
</dbReference>
<evidence type="ECO:0000313" key="2">
    <source>
        <dbReference type="Proteomes" id="UP000193749"/>
    </source>
</evidence>